<dbReference type="GO" id="GO:0005576">
    <property type="term" value="C:extracellular region"/>
    <property type="evidence" value="ECO:0007669"/>
    <property type="project" value="TreeGrafter"/>
</dbReference>
<dbReference type="GO" id="GO:0008061">
    <property type="term" value="F:chitin binding"/>
    <property type="evidence" value="ECO:0007669"/>
    <property type="project" value="InterPro"/>
</dbReference>
<evidence type="ECO:0000256" key="7">
    <source>
        <dbReference type="RuleBase" id="RU000489"/>
    </source>
</evidence>
<dbReference type="Gene3D" id="3.20.20.80">
    <property type="entry name" value="Glycosidases"/>
    <property type="match status" value="1"/>
</dbReference>
<dbReference type="Gene3D" id="3.10.50.10">
    <property type="match status" value="1"/>
</dbReference>
<evidence type="ECO:0000313" key="12">
    <source>
        <dbReference type="Proteomes" id="UP000054007"/>
    </source>
</evidence>
<dbReference type="SUPFAM" id="SSF51445">
    <property type="entry name" value="(Trans)glycosidases"/>
    <property type="match status" value="1"/>
</dbReference>
<dbReference type="PANTHER" id="PTHR11177:SF392">
    <property type="entry name" value="HAP41P"/>
    <property type="match status" value="1"/>
</dbReference>
<dbReference type="InterPro" id="IPR017853">
    <property type="entry name" value="GH"/>
</dbReference>
<dbReference type="InterPro" id="IPR011583">
    <property type="entry name" value="Chitinase_II/V-like_cat"/>
</dbReference>
<dbReference type="PROSITE" id="PS51910">
    <property type="entry name" value="GH18_2"/>
    <property type="match status" value="1"/>
</dbReference>
<reference evidence="11 12" key="1">
    <citation type="journal article" date="2015" name="Fungal Genet. Biol.">
        <title>Evolution of novel wood decay mechanisms in Agaricales revealed by the genome sequences of Fistulina hepatica and Cylindrobasidium torrendii.</title>
        <authorList>
            <person name="Floudas D."/>
            <person name="Held B.W."/>
            <person name="Riley R."/>
            <person name="Nagy L.G."/>
            <person name="Koehler G."/>
            <person name="Ransdell A.S."/>
            <person name="Younus H."/>
            <person name="Chow J."/>
            <person name="Chiniquy J."/>
            <person name="Lipzen A."/>
            <person name="Tritt A."/>
            <person name="Sun H."/>
            <person name="Haridas S."/>
            <person name="LaButti K."/>
            <person name="Ohm R.A."/>
            <person name="Kues U."/>
            <person name="Blanchette R.A."/>
            <person name="Grigoriev I.V."/>
            <person name="Minto R.E."/>
            <person name="Hibbett D.S."/>
        </authorList>
    </citation>
    <scope>NUCLEOTIDE SEQUENCE [LARGE SCALE GENOMIC DNA]</scope>
    <source>
        <strain evidence="11 12">FP15055 ss-10</strain>
    </source>
</reference>
<dbReference type="Pfam" id="PF00704">
    <property type="entry name" value="Glyco_hydro_18"/>
    <property type="match status" value="1"/>
</dbReference>
<dbReference type="AlphaFoldDB" id="A0A0D7BCD1"/>
<evidence type="ECO:0000256" key="8">
    <source>
        <dbReference type="RuleBase" id="RU004453"/>
    </source>
</evidence>
<keyword evidence="2 7" id="KW-0378">Hydrolase</keyword>
<protein>
    <submittedName>
        <fullName evidence="11">Glycoside hydrolase</fullName>
    </submittedName>
</protein>
<dbReference type="GO" id="GO:0006032">
    <property type="term" value="P:chitin catabolic process"/>
    <property type="evidence" value="ECO:0007669"/>
    <property type="project" value="UniProtKB-KW"/>
</dbReference>
<keyword evidence="12" id="KW-1185">Reference proteome</keyword>
<dbReference type="InterPro" id="IPR001223">
    <property type="entry name" value="Glyco_hydro18_cat"/>
</dbReference>
<dbReference type="EMBL" id="KN880514">
    <property type="protein sequence ID" value="KIY67910.1"/>
    <property type="molecule type" value="Genomic_DNA"/>
</dbReference>
<keyword evidence="4" id="KW-0119">Carbohydrate metabolism</keyword>
<comment type="catalytic activity">
    <reaction evidence="1">
        <text>Random endo-hydrolysis of N-acetyl-beta-D-glucosaminide (1-&gt;4)-beta-linkages in chitin and chitodextrins.</text>
        <dbReference type="EC" id="3.2.1.14"/>
    </reaction>
</comment>
<name>A0A0D7BCD1_9AGAR</name>
<dbReference type="InterPro" id="IPR001579">
    <property type="entry name" value="Glyco_hydro_18_chit_AS"/>
</dbReference>
<keyword evidence="9" id="KW-0732">Signal</keyword>
<gene>
    <name evidence="11" type="ORF">CYLTODRAFT_375236</name>
</gene>
<proteinExistence type="inferred from homology"/>
<evidence type="ECO:0000256" key="1">
    <source>
        <dbReference type="ARBA" id="ARBA00000822"/>
    </source>
</evidence>
<keyword evidence="6" id="KW-0624">Polysaccharide degradation</keyword>
<organism evidence="11 12">
    <name type="scientific">Cylindrobasidium torrendii FP15055 ss-10</name>
    <dbReference type="NCBI Taxonomy" id="1314674"/>
    <lineage>
        <taxon>Eukaryota</taxon>
        <taxon>Fungi</taxon>
        <taxon>Dikarya</taxon>
        <taxon>Basidiomycota</taxon>
        <taxon>Agaricomycotina</taxon>
        <taxon>Agaricomycetes</taxon>
        <taxon>Agaricomycetidae</taxon>
        <taxon>Agaricales</taxon>
        <taxon>Marasmiineae</taxon>
        <taxon>Physalacriaceae</taxon>
        <taxon>Cylindrobasidium</taxon>
    </lineage>
</organism>
<feature type="chain" id="PRO_5002317164" evidence="9">
    <location>
        <begin position="21"/>
        <end position="448"/>
    </location>
</feature>
<dbReference type="InterPro" id="IPR050314">
    <property type="entry name" value="Glycosyl_Hydrlase_18"/>
</dbReference>
<feature type="domain" description="GH18" evidence="10">
    <location>
        <begin position="23"/>
        <end position="404"/>
    </location>
</feature>
<evidence type="ECO:0000256" key="3">
    <source>
        <dbReference type="ARBA" id="ARBA00023024"/>
    </source>
</evidence>
<dbReference type="InterPro" id="IPR029070">
    <property type="entry name" value="Chitinase_insertion_sf"/>
</dbReference>
<keyword evidence="3" id="KW-0146">Chitin degradation</keyword>
<dbReference type="PANTHER" id="PTHR11177">
    <property type="entry name" value="CHITINASE"/>
    <property type="match status" value="1"/>
</dbReference>
<keyword evidence="5 7" id="KW-0326">Glycosidase</keyword>
<dbReference type="OrthoDB" id="73875at2759"/>
<sequence length="448" mass="47278">MASVLSLVFATFFVSQPVFAASPTAAAWYAGWHAAQFPPANVSWSKYSLVTYAFALPSPDAGKIELPSDDEDAIVREFVQEAHKNNVKASISIGGWTGSRYFSSQVGSAHNRTAFVDGVLDLVSEYSFDGVDFDWEYPNKQGVGCNIVNKNDSANFLSFLQELRGRPAAKDLVLSAATFLQPFNGSDGKPMQDVSAFGDVLDHIAIMNYDVSNALSVNAGPNAPLNDTCAPANHRHGSAATAVAAWTSAGMPSSKILLGVPAYGHSFAVGPLSNSSELSAYPASNPSVLGKGDSWDGDGGEDICGVFQGPSGVYNYWALAEEGLIDKNGTALSGVLSSFDNCSQTPYVYDRTKQVLISYDNPVSFAAKGRFIRDNALAGFAVWEAAGDPDDILLDAILSGISDTTSTSQSPSASASSTPSNAVTPRHTTAASLLWASLPLHLILTFIL</sequence>
<evidence type="ECO:0000259" key="10">
    <source>
        <dbReference type="PROSITE" id="PS51910"/>
    </source>
</evidence>
<comment type="similarity">
    <text evidence="8">Belongs to the glycosyl hydrolase 18 family.</text>
</comment>
<dbReference type="GO" id="GO:0008843">
    <property type="term" value="F:endochitinase activity"/>
    <property type="evidence" value="ECO:0007669"/>
    <property type="project" value="UniProtKB-EC"/>
</dbReference>
<dbReference type="GO" id="GO:0000272">
    <property type="term" value="P:polysaccharide catabolic process"/>
    <property type="evidence" value="ECO:0007669"/>
    <property type="project" value="UniProtKB-KW"/>
</dbReference>
<evidence type="ECO:0000256" key="6">
    <source>
        <dbReference type="ARBA" id="ARBA00023326"/>
    </source>
</evidence>
<accession>A0A0D7BCD1</accession>
<dbReference type="STRING" id="1314674.A0A0D7BCD1"/>
<evidence type="ECO:0000256" key="5">
    <source>
        <dbReference type="ARBA" id="ARBA00023295"/>
    </source>
</evidence>
<evidence type="ECO:0000256" key="9">
    <source>
        <dbReference type="SAM" id="SignalP"/>
    </source>
</evidence>
<evidence type="ECO:0000256" key="2">
    <source>
        <dbReference type="ARBA" id="ARBA00022801"/>
    </source>
</evidence>
<dbReference type="Proteomes" id="UP000054007">
    <property type="component" value="Unassembled WGS sequence"/>
</dbReference>
<dbReference type="SMART" id="SM00636">
    <property type="entry name" value="Glyco_18"/>
    <property type="match status" value="1"/>
</dbReference>
<dbReference type="SUPFAM" id="SSF54556">
    <property type="entry name" value="Chitinase insertion domain"/>
    <property type="match status" value="1"/>
</dbReference>
<evidence type="ECO:0000256" key="4">
    <source>
        <dbReference type="ARBA" id="ARBA00023277"/>
    </source>
</evidence>
<evidence type="ECO:0000313" key="11">
    <source>
        <dbReference type="EMBL" id="KIY67910.1"/>
    </source>
</evidence>
<feature type="signal peptide" evidence="9">
    <location>
        <begin position="1"/>
        <end position="20"/>
    </location>
</feature>
<dbReference type="PROSITE" id="PS01095">
    <property type="entry name" value="GH18_1"/>
    <property type="match status" value="1"/>
</dbReference>